<protein>
    <submittedName>
        <fullName evidence="2">Uncharacterized protein</fullName>
    </submittedName>
</protein>
<proteinExistence type="predicted"/>
<sequence>MVEHTPEQIVTFVWKEDCPICRPFIMGQIDRAGAVQAHKENGLGYWLSRLYQNGKKIGEEPRAHKDGYQGRYVPLEEQHERTEKQS</sequence>
<evidence type="ECO:0000256" key="1">
    <source>
        <dbReference type="SAM" id="MobiDB-lite"/>
    </source>
</evidence>
<evidence type="ECO:0000313" key="2">
    <source>
        <dbReference type="EMBL" id="KKM19752.1"/>
    </source>
</evidence>
<reference evidence="2" key="1">
    <citation type="journal article" date="2015" name="Nature">
        <title>Complex archaea that bridge the gap between prokaryotes and eukaryotes.</title>
        <authorList>
            <person name="Spang A."/>
            <person name="Saw J.H."/>
            <person name="Jorgensen S.L."/>
            <person name="Zaremba-Niedzwiedzka K."/>
            <person name="Martijn J."/>
            <person name="Lind A.E."/>
            <person name="van Eijk R."/>
            <person name="Schleper C."/>
            <person name="Guy L."/>
            <person name="Ettema T.J."/>
        </authorList>
    </citation>
    <scope>NUCLEOTIDE SEQUENCE</scope>
</reference>
<gene>
    <name evidence="2" type="ORF">LCGC14_1652510</name>
</gene>
<dbReference type="EMBL" id="LAZR01013917">
    <property type="protein sequence ID" value="KKM19752.1"/>
    <property type="molecule type" value="Genomic_DNA"/>
</dbReference>
<dbReference type="AlphaFoldDB" id="A0A0F9HX64"/>
<name>A0A0F9HX64_9ZZZZ</name>
<feature type="region of interest" description="Disordered" evidence="1">
    <location>
        <begin position="58"/>
        <end position="86"/>
    </location>
</feature>
<organism evidence="2">
    <name type="scientific">marine sediment metagenome</name>
    <dbReference type="NCBI Taxonomy" id="412755"/>
    <lineage>
        <taxon>unclassified sequences</taxon>
        <taxon>metagenomes</taxon>
        <taxon>ecological metagenomes</taxon>
    </lineage>
</organism>
<accession>A0A0F9HX64</accession>
<comment type="caution">
    <text evidence="2">The sequence shown here is derived from an EMBL/GenBank/DDBJ whole genome shotgun (WGS) entry which is preliminary data.</text>
</comment>